<keyword evidence="2" id="KW-1185">Reference proteome</keyword>
<proteinExistence type="predicted"/>
<evidence type="ECO:0000313" key="2">
    <source>
        <dbReference type="Proteomes" id="UP000198538"/>
    </source>
</evidence>
<dbReference type="STRING" id="582692.SAMN05720606_110187"/>
<sequence length="193" mass="19687">MPNNNVFNPLNRPVYTSNTNTYISPGIVAPPENSAGSTGNLYNAGSTNSTTLGLLGGSVTATLQLANPTGSGRTLYVSRLSGGITVALNLLSSFSGTLTLTANGTLSSPSTLTAVNSNLSSSNTSVALVRFSTAAPSGATAIMSMPLQVGPFQSNEFGKYVIPPGQAINLSVTGSLTVAGLLASTTYFTWWEV</sequence>
<name>A0A1G5JAM7_9BACL</name>
<reference evidence="2" key="1">
    <citation type="submission" date="2016-10" db="EMBL/GenBank/DDBJ databases">
        <authorList>
            <person name="Varghese N."/>
            <person name="Submissions S."/>
        </authorList>
    </citation>
    <scope>NUCLEOTIDE SEQUENCE [LARGE SCALE GENOMIC DNA]</scope>
    <source>
        <strain evidence="2">BL9</strain>
    </source>
</reference>
<gene>
    <name evidence="1" type="ORF">SAMN05720606_110187</name>
</gene>
<protein>
    <submittedName>
        <fullName evidence="1">Uncharacterized protein</fullName>
    </submittedName>
</protein>
<dbReference type="RefSeq" id="WP_090921658.1">
    <property type="nucleotide sequence ID" value="NZ_FMVM01000010.1"/>
</dbReference>
<dbReference type="EMBL" id="FMVM01000010">
    <property type="protein sequence ID" value="SCY85254.1"/>
    <property type="molecule type" value="Genomic_DNA"/>
</dbReference>
<dbReference type="AlphaFoldDB" id="A0A1G5JAM7"/>
<dbReference type="Proteomes" id="UP000198538">
    <property type="component" value="Unassembled WGS sequence"/>
</dbReference>
<organism evidence="1 2">
    <name type="scientific">Paenibacillus polysaccharolyticus</name>
    <dbReference type="NCBI Taxonomy" id="582692"/>
    <lineage>
        <taxon>Bacteria</taxon>
        <taxon>Bacillati</taxon>
        <taxon>Bacillota</taxon>
        <taxon>Bacilli</taxon>
        <taxon>Bacillales</taxon>
        <taxon>Paenibacillaceae</taxon>
        <taxon>Paenibacillus</taxon>
    </lineage>
</organism>
<accession>A0A1G5JAM7</accession>
<evidence type="ECO:0000313" key="1">
    <source>
        <dbReference type="EMBL" id="SCY85254.1"/>
    </source>
</evidence>